<evidence type="ECO:0000313" key="1">
    <source>
        <dbReference type="EMBL" id="KAK4036494.1"/>
    </source>
</evidence>
<organism evidence="1 2">
    <name type="scientific">Daphnia magna</name>
    <dbReference type="NCBI Taxonomy" id="35525"/>
    <lineage>
        <taxon>Eukaryota</taxon>
        <taxon>Metazoa</taxon>
        <taxon>Ecdysozoa</taxon>
        <taxon>Arthropoda</taxon>
        <taxon>Crustacea</taxon>
        <taxon>Branchiopoda</taxon>
        <taxon>Diplostraca</taxon>
        <taxon>Cladocera</taxon>
        <taxon>Anomopoda</taxon>
        <taxon>Daphniidae</taxon>
        <taxon>Daphnia</taxon>
    </lineage>
</organism>
<protein>
    <submittedName>
        <fullName evidence="1">Uncharacterized protein</fullName>
    </submittedName>
</protein>
<keyword evidence="2" id="KW-1185">Reference proteome</keyword>
<evidence type="ECO:0000313" key="2">
    <source>
        <dbReference type="Proteomes" id="UP001234178"/>
    </source>
</evidence>
<reference evidence="1 2" key="1">
    <citation type="journal article" date="2023" name="Nucleic Acids Res.">
        <title>The hologenome of Daphnia magna reveals possible DNA methylation and microbiome-mediated evolution of the host genome.</title>
        <authorList>
            <person name="Chaturvedi A."/>
            <person name="Li X."/>
            <person name="Dhandapani V."/>
            <person name="Marshall H."/>
            <person name="Kissane S."/>
            <person name="Cuenca-Cambronero M."/>
            <person name="Asole G."/>
            <person name="Calvet F."/>
            <person name="Ruiz-Romero M."/>
            <person name="Marangio P."/>
            <person name="Guigo R."/>
            <person name="Rago D."/>
            <person name="Mirbahai L."/>
            <person name="Eastwood N."/>
            <person name="Colbourne J.K."/>
            <person name="Zhou J."/>
            <person name="Mallon E."/>
            <person name="Orsini L."/>
        </authorList>
    </citation>
    <scope>NUCLEOTIDE SEQUENCE [LARGE SCALE GENOMIC DNA]</scope>
    <source>
        <strain evidence="1">LRV0_1</strain>
    </source>
</reference>
<proteinExistence type="predicted"/>
<gene>
    <name evidence="1" type="ORF">OUZ56_028548</name>
</gene>
<dbReference type="EMBL" id="JAOYFB010000040">
    <property type="protein sequence ID" value="KAK4036494.1"/>
    <property type="molecule type" value="Genomic_DNA"/>
</dbReference>
<name>A0ABR0B4B9_9CRUS</name>
<accession>A0ABR0B4B9</accession>
<comment type="caution">
    <text evidence="1">The sequence shown here is derived from an EMBL/GenBank/DDBJ whole genome shotgun (WGS) entry which is preliminary data.</text>
</comment>
<dbReference type="Proteomes" id="UP001234178">
    <property type="component" value="Unassembled WGS sequence"/>
</dbReference>
<sequence length="96" mass="10940">MSVLSTPCLFCDDQPDSHRKPPSSSSHVFFVASNSAFAGTIDFHYESNSWKNRYVWSISKLAIVRWELEDPVNRETPLDALQYACGALPNHYRDAF</sequence>